<dbReference type="EMBL" id="CALNXI010002575">
    <property type="protein sequence ID" value="CAH3189073.1"/>
    <property type="molecule type" value="Genomic_DNA"/>
</dbReference>
<accession>A0ABN8SC34</accession>
<dbReference type="SUPFAM" id="SSF81321">
    <property type="entry name" value="Family A G protein-coupled receptor-like"/>
    <property type="match status" value="1"/>
</dbReference>
<evidence type="ECO:0000313" key="1">
    <source>
        <dbReference type="EMBL" id="CAH3189073.1"/>
    </source>
</evidence>
<name>A0ABN8SC34_9CNID</name>
<keyword evidence="2" id="KW-1185">Reference proteome</keyword>
<organism evidence="1 2">
    <name type="scientific">Porites evermanni</name>
    <dbReference type="NCBI Taxonomy" id="104178"/>
    <lineage>
        <taxon>Eukaryota</taxon>
        <taxon>Metazoa</taxon>
        <taxon>Cnidaria</taxon>
        <taxon>Anthozoa</taxon>
        <taxon>Hexacorallia</taxon>
        <taxon>Scleractinia</taxon>
        <taxon>Fungiina</taxon>
        <taxon>Poritidae</taxon>
        <taxon>Porites</taxon>
    </lineage>
</organism>
<evidence type="ECO:0000313" key="2">
    <source>
        <dbReference type="Proteomes" id="UP001159427"/>
    </source>
</evidence>
<protein>
    <submittedName>
        <fullName evidence="1">Uncharacterized protein</fullName>
    </submittedName>
</protein>
<proteinExistence type="predicted"/>
<sequence length="113" mass="12763">MKICCAFFRSSWLLTIEEKKKMSLLDRYPCDNTTAPTYLSFSTASCSSLIAFIASVRNFLVILSVILNPCKDLRSPFSYFEANLSFADLVSPESVPRRYAACRFFKSPAPLQP</sequence>
<dbReference type="Gene3D" id="1.20.1070.10">
    <property type="entry name" value="Rhodopsin 7-helix transmembrane proteins"/>
    <property type="match status" value="1"/>
</dbReference>
<gene>
    <name evidence="1" type="ORF">PEVE_00019025</name>
</gene>
<dbReference type="Proteomes" id="UP001159427">
    <property type="component" value="Unassembled WGS sequence"/>
</dbReference>
<reference evidence="1 2" key="1">
    <citation type="submission" date="2022-05" db="EMBL/GenBank/DDBJ databases">
        <authorList>
            <consortium name="Genoscope - CEA"/>
            <person name="William W."/>
        </authorList>
    </citation>
    <scope>NUCLEOTIDE SEQUENCE [LARGE SCALE GENOMIC DNA]</scope>
</reference>
<comment type="caution">
    <text evidence="1">The sequence shown here is derived from an EMBL/GenBank/DDBJ whole genome shotgun (WGS) entry which is preliminary data.</text>
</comment>